<evidence type="ECO:0000259" key="2">
    <source>
        <dbReference type="Pfam" id="PF06605"/>
    </source>
</evidence>
<evidence type="ECO:0008006" key="5">
    <source>
        <dbReference type="Google" id="ProtNLM"/>
    </source>
</evidence>
<feature type="domain" description="Tail spike" evidence="2">
    <location>
        <begin position="110"/>
        <end position="346"/>
    </location>
</feature>
<proteinExistence type="predicted"/>
<sequence length="817" mass="91612">MYLIADKNLKITGTLSLDGGCAFFDDLRVVKIADEQGKVWTDTLEISVPYGFMETDMMTEGYHLLKEYENGRWYAFRINEWEDIAVGRTHMKKVSAINLCAWDLNKTVPTKDTLKNASATIAYNYVLQRSGWIADVDSDGDFKTYEIDNNSNAMSWIDTLNKDYEKEMRAYVQIRNGKVFNKVIEIHDELGEKTGRRIEYGRNVVGINRTGSDTEMYTKLYVFGGNLASGESATIANANDGKLFIVDDAANDTWNGGNKYLEGFVKHETILDPQGLKYWGEEQLKFYNHPKYNYTIDVAELNFDADLGDTLQVVDFEMSPILTVISRVVQKEISEADPTKNKIILGEYNTITTVTPDLIGKLQDQINNGQNKDPYRIELSTTNGTSFKNGAGDTTIIARVFKGNRVYNVEPNQLVWEKINADGSHDLNWERANKNVGNVITVAAIELQQKAVFRAKLVLDGYVYISADFFKREIDSVIMRVDAIADNNCVVIPIITDTHYATDSVNDNNIKARSMSHFTNAVELTHQINTDALVHLGDLVDGHSTKAIVTSNVKAAVSELSKSATPYFIANGNHDNNSWGDESRYENDGTQTITPTEMHDLISKKSESFGYVTNKSDKSSYGYYDIKDKKTRMFILNSFDVPFILVGGKVKYPIINKGGFQQAQITWFANALKNTPNDYKVIIMVHQSLQGIFNTSAVIQPNGDIIKAIVLAYKNGTNVNMTSNIVDYKASISVNFSGKRDVCAIFNGHYHQDYTSVAMTVPCVSIIDSLARAEGVVLDRTVNTRLEDGFDVMILNSKTRTINLVRFGAGIDRQIKY</sequence>
<gene>
    <name evidence="3" type="ORF">CNY62_02415</name>
</gene>
<dbReference type="OrthoDB" id="2240714at2"/>
<dbReference type="Pfam" id="PF06605">
    <property type="entry name" value="Prophage_tail"/>
    <property type="match status" value="1"/>
</dbReference>
<dbReference type="InterPro" id="IPR029052">
    <property type="entry name" value="Metallo-depent_PP-like"/>
</dbReference>
<dbReference type="Gene3D" id="3.60.21.10">
    <property type="match status" value="1"/>
</dbReference>
<evidence type="ECO:0000313" key="3">
    <source>
        <dbReference type="EMBL" id="ATF25338.1"/>
    </source>
</evidence>
<dbReference type="PANTHER" id="PTHR43143">
    <property type="entry name" value="METALLOPHOSPHOESTERASE, CALCINEURIN SUPERFAMILY"/>
    <property type="match status" value="1"/>
</dbReference>
<evidence type="ECO:0000259" key="1">
    <source>
        <dbReference type="Pfam" id="PF00149"/>
    </source>
</evidence>
<feature type="domain" description="Calcineurin-like phosphoesterase" evidence="1">
    <location>
        <begin position="494"/>
        <end position="752"/>
    </location>
</feature>
<keyword evidence="4" id="KW-1185">Reference proteome</keyword>
<dbReference type="Proteomes" id="UP000243591">
    <property type="component" value="Chromosome"/>
</dbReference>
<dbReference type="RefSeq" id="WP_069133597.1">
    <property type="nucleotide sequence ID" value="NZ_CP023483.1"/>
</dbReference>
<name>A0A1D2LTP0_BROTH</name>
<dbReference type="InterPro" id="IPR007119">
    <property type="entry name" value="Phage_tail_spike_N"/>
</dbReference>
<organism evidence="3 4">
    <name type="scientific">Brochothrix thermosphacta</name>
    <name type="common">Microbacterium thermosphactum</name>
    <dbReference type="NCBI Taxonomy" id="2756"/>
    <lineage>
        <taxon>Bacteria</taxon>
        <taxon>Bacillati</taxon>
        <taxon>Bacillota</taxon>
        <taxon>Bacilli</taxon>
        <taxon>Bacillales</taxon>
        <taxon>Listeriaceae</taxon>
        <taxon>Brochothrix</taxon>
    </lineage>
</organism>
<dbReference type="KEGG" id="bths:CNY62_02415"/>
<dbReference type="SUPFAM" id="SSF56300">
    <property type="entry name" value="Metallo-dependent phosphatases"/>
    <property type="match status" value="1"/>
</dbReference>
<dbReference type="NCBIfam" id="TIGR01665">
    <property type="entry name" value="put_anti_recept"/>
    <property type="match status" value="1"/>
</dbReference>
<evidence type="ECO:0000313" key="4">
    <source>
        <dbReference type="Proteomes" id="UP000243591"/>
    </source>
</evidence>
<dbReference type="EMBL" id="CP023483">
    <property type="protein sequence ID" value="ATF25338.1"/>
    <property type="molecule type" value="Genomic_DNA"/>
</dbReference>
<dbReference type="AlphaFoldDB" id="A0A1D2LTP0"/>
<reference evidence="3 4" key="1">
    <citation type="submission" date="2017-09" db="EMBL/GenBank/DDBJ databases">
        <title>Complete Genome Sequences of Two Strains of the Meat Spoilage Bacterium Brochothrix thermosphacta Isolated from Ground Chicken.</title>
        <authorList>
            <person name="Paoli G.C."/>
            <person name="Wijey C."/>
            <person name="Chen C.-Y."/>
            <person name="Nguyen L."/>
            <person name="Yan X."/>
            <person name="Irwin P.L."/>
        </authorList>
    </citation>
    <scope>NUCLEOTIDE SEQUENCE [LARGE SCALE GENOMIC DNA]</scope>
    <source>
        <strain evidence="3 4">BI</strain>
    </source>
</reference>
<dbReference type="Pfam" id="PF00149">
    <property type="entry name" value="Metallophos"/>
    <property type="match status" value="1"/>
</dbReference>
<accession>A0A1D2LTP0</accession>
<dbReference type="InterPro" id="IPR010572">
    <property type="entry name" value="Tail_dom"/>
</dbReference>
<dbReference type="PANTHER" id="PTHR43143:SF4">
    <property type="entry name" value="CALCINEURIN-LIKE PHOSPHOESTERASE DOMAIN-CONTAINING PROTEIN"/>
    <property type="match status" value="1"/>
</dbReference>
<dbReference type="InterPro" id="IPR004843">
    <property type="entry name" value="Calcineurin-like_PHP"/>
</dbReference>
<protein>
    <recommendedName>
        <fullName evidence="5">Calcineurin-like phosphoesterase domain-containing protein</fullName>
    </recommendedName>
</protein>
<dbReference type="InterPro" id="IPR051918">
    <property type="entry name" value="STPP_CPPED1"/>
</dbReference>
<dbReference type="GO" id="GO:0016787">
    <property type="term" value="F:hydrolase activity"/>
    <property type="evidence" value="ECO:0007669"/>
    <property type="project" value="InterPro"/>
</dbReference>